<dbReference type="EMBL" id="JACHMB010000001">
    <property type="protein sequence ID" value="MBB5777295.1"/>
    <property type="molecule type" value="Genomic_DNA"/>
</dbReference>
<reference evidence="1 2" key="1">
    <citation type="submission" date="2020-08" db="EMBL/GenBank/DDBJ databases">
        <title>Sequencing the genomes of 1000 actinobacteria strains.</title>
        <authorList>
            <person name="Klenk H.-P."/>
        </authorList>
    </citation>
    <scope>NUCLEOTIDE SEQUENCE [LARGE SCALE GENOMIC DNA]</scope>
    <source>
        <strain evidence="1 2">DSM 45507</strain>
    </source>
</reference>
<name>A0A7W9LB37_9ACTN</name>
<sequence>MMADLEIHLSALDRCRTAIHKAAGQYEETLYERNPGKLAYDDRGEPHNNRTPVAAAAFGHLEDSGTLATAANSVWTAVIGEMDQARRKLAGVERGLSNVEENIRKAHRATS</sequence>
<dbReference type="RefSeq" id="WP_185070880.1">
    <property type="nucleotide sequence ID" value="NZ_JACHMB010000001.1"/>
</dbReference>
<gene>
    <name evidence="1" type="ORF">HD596_004051</name>
</gene>
<dbReference type="AlphaFoldDB" id="A0A7W9LB37"/>
<evidence type="ECO:0000313" key="1">
    <source>
        <dbReference type="EMBL" id="MBB5777295.1"/>
    </source>
</evidence>
<proteinExistence type="predicted"/>
<evidence type="ECO:0000313" key="2">
    <source>
        <dbReference type="Proteomes" id="UP000579153"/>
    </source>
</evidence>
<keyword evidence="2" id="KW-1185">Reference proteome</keyword>
<protein>
    <submittedName>
        <fullName evidence="1">Uncharacterized protein</fullName>
    </submittedName>
</protein>
<accession>A0A7W9LB37</accession>
<dbReference type="Proteomes" id="UP000579153">
    <property type="component" value="Unassembled WGS sequence"/>
</dbReference>
<comment type="caution">
    <text evidence="1">The sequence shown here is derived from an EMBL/GenBank/DDBJ whole genome shotgun (WGS) entry which is preliminary data.</text>
</comment>
<organism evidence="1 2">
    <name type="scientific">Nonomuraea jabiensis</name>
    <dbReference type="NCBI Taxonomy" id="882448"/>
    <lineage>
        <taxon>Bacteria</taxon>
        <taxon>Bacillati</taxon>
        <taxon>Actinomycetota</taxon>
        <taxon>Actinomycetes</taxon>
        <taxon>Streptosporangiales</taxon>
        <taxon>Streptosporangiaceae</taxon>
        <taxon>Nonomuraea</taxon>
    </lineage>
</organism>